<proteinExistence type="predicted"/>
<evidence type="ECO:0000313" key="2">
    <source>
        <dbReference type="EMBL" id="TFK95883.1"/>
    </source>
</evidence>
<name>A0A5C3QBT1_9AGAR</name>
<evidence type="ECO:0000313" key="3">
    <source>
        <dbReference type="Proteomes" id="UP000305067"/>
    </source>
</evidence>
<reference evidence="2 3" key="1">
    <citation type="journal article" date="2019" name="Nat. Ecol. Evol.">
        <title>Megaphylogeny resolves global patterns of mushroom evolution.</title>
        <authorList>
            <person name="Varga T."/>
            <person name="Krizsan K."/>
            <person name="Foldi C."/>
            <person name="Dima B."/>
            <person name="Sanchez-Garcia M."/>
            <person name="Sanchez-Ramirez S."/>
            <person name="Szollosi G.J."/>
            <person name="Szarkandi J.G."/>
            <person name="Papp V."/>
            <person name="Albert L."/>
            <person name="Andreopoulos W."/>
            <person name="Angelini C."/>
            <person name="Antonin V."/>
            <person name="Barry K.W."/>
            <person name="Bougher N.L."/>
            <person name="Buchanan P."/>
            <person name="Buyck B."/>
            <person name="Bense V."/>
            <person name="Catcheside P."/>
            <person name="Chovatia M."/>
            <person name="Cooper J."/>
            <person name="Damon W."/>
            <person name="Desjardin D."/>
            <person name="Finy P."/>
            <person name="Geml J."/>
            <person name="Haridas S."/>
            <person name="Hughes K."/>
            <person name="Justo A."/>
            <person name="Karasinski D."/>
            <person name="Kautmanova I."/>
            <person name="Kiss B."/>
            <person name="Kocsube S."/>
            <person name="Kotiranta H."/>
            <person name="LaButti K.M."/>
            <person name="Lechner B.E."/>
            <person name="Liimatainen K."/>
            <person name="Lipzen A."/>
            <person name="Lukacs Z."/>
            <person name="Mihaltcheva S."/>
            <person name="Morgado L.N."/>
            <person name="Niskanen T."/>
            <person name="Noordeloos M.E."/>
            <person name="Ohm R.A."/>
            <person name="Ortiz-Santana B."/>
            <person name="Ovrebo C."/>
            <person name="Racz N."/>
            <person name="Riley R."/>
            <person name="Savchenko A."/>
            <person name="Shiryaev A."/>
            <person name="Soop K."/>
            <person name="Spirin V."/>
            <person name="Szebenyi C."/>
            <person name="Tomsovsky M."/>
            <person name="Tulloss R.E."/>
            <person name="Uehling J."/>
            <person name="Grigoriev I.V."/>
            <person name="Vagvolgyi C."/>
            <person name="Papp T."/>
            <person name="Martin F.M."/>
            <person name="Miettinen O."/>
            <person name="Hibbett D.S."/>
            <person name="Nagy L.G."/>
        </authorList>
    </citation>
    <scope>NUCLEOTIDE SEQUENCE [LARGE SCALE GENOMIC DNA]</scope>
    <source>
        <strain evidence="2 3">CBS 309.79</strain>
    </source>
</reference>
<feature type="compositionally biased region" description="Polar residues" evidence="1">
    <location>
        <begin position="166"/>
        <end position="180"/>
    </location>
</feature>
<dbReference type="EMBL" id="ML178872">
    <property type="protein sequence ID" value="TFK95883.1"/>
    <property type="molecule type" value="Genomic_DNA"/>
</dbReference>
<accession>A0A5C3QBT1</accession>
<feature type="compositionally biased region" description="Low complexity" evidence="1">
    <location>
        <begin position="151"/>
        <end position="165"/>
    </location>
</feature>
<sequence>MYNTEMSLQQTQGTWHDNTGINNVNLSDVVLGFNSASLSFKGSAVYVNTIDPGFKLLPLGMPARQMGVAMVLFIDGIEVDLYQDIPLNAYGGDGWQYNGTILQSTGLKNIDHELVVQSGLARVLDSTQTQQTTILLDYVIVFSDNGKPEPSSTTVEKGTTSGTTSASDFKTPSTSSTPESADTVKLFQLEIHSELRNGPLSLSPARLINAVLPRSTTQPTARVMEVMSIAMTDVFMDWDQARWSLGLTKTRIAGQVIAKINVCKSEFGESGRGGGPSSSEGYRYGMLRGTGKPIKRRTWAYKVSVQNKFGGTGSNVVCVDIRKKYMRELWSDKQTARVQHAWGPPWKCSDLGSSRELFTVHQLVVGIGEIHLIMQLIDELHLTVLSQITQSIRKTRLGMLPAF</sequence>
<dbReference type="OrthoDB" id="3245657at2759"/>
<evidence type="ECO:0000256" key="1">
    <source>
        <dbReference type="SAM" id="MobiDB-lite"/>
    </source>
</evidence>
<gene>
    <name evidence="2" type="ORF">BDV98DRAFT_586769</name>
</gene>
<organism evidence="2 3">
    <name type="scientific">Pterulicium gracile</name>
    <dbReference type="NCBI Taxonomy" id="1884261"/>
    <lineage>
        <taxon>Eukaryota</taxon>
        <taxon>Fungi</taxon>
        <taxon>Dikarya</taxon>
        <taxon>Basidiomycota</taxon>
        <taxon>Agaricomycotina</taxon>
        <taxon>Agaricomycetes</taxon>
        <taxon>Agaricomycetidae</taxon>
        <taxon>Agaricales</taxon>
        <taxon>Pleurotineae</taxon>
        <taxon>Pterulaceae</taxon>
        <taxon>Pterulicium</taxon>
    </lineage>
</organism>
<protein>
    <submittedName>
        <fullName evidence="2">Uncharacterized protein</fullName>
    </submittedName>
</protein>
<feature type="region of interest" description="Disordered" evidence="1">
    <location>
        <begin position="148"/>
        <end position="181"/>
    </location>
</feature>
<dbReference type="AlphaFoldDB" id="A0A5C3QBT1"/>
<keyword evidence="3" id="KW-1185">Reference proteome</keyword>
<dbReference type="Proteomes" id="UP000305067">
    <property type="component" value="Unassembled WGS sequence"/>
</dbReference>